<dbReference type="AlphaFoldDB" id="A0A9W6DFH1"/>
<name>A0A9W6DFH1_9FIRM</name>
<dbReference type="EMBL" id="BRLB01000001">
    <property type="protein sequence ID" value="GKX28699.1"/>
    <property type="molecule type" value="Genomic_DNA"/>
</dbReference>
<dbReference type="Gene3D" id="3.30.1050.10">
    <property type="entry name" value="SCP2 sterol-binding domain"/>
    <property type="match status" value="1"/>
</dbReference>
<keyword evidence="1" id="KW-0175">Coiled coil</keyword>
<proteinExistence type="predicted"/>
<organism evidence="3 4">
    <name type="scientific">Vallitalea longa</name>
    <dbReference type="NCBI Taxonomy" id="2936439"/>
    <lineage>
        <taxon>Bacteria</taxon>
        <taxon>Bacillati</taxon>
        <taxon>Bacillota</taxon>
        <taxon>Clostridia</taxon>
        <taxon>Lachnospirales</taxon>
        <taxon>Vallitaleaceae</taxon>
        <taxon>Vallitalea</taxon>
    </lineage>
</organism>
<dbReference type="SUPFAM" id="SSF55718">
    <property type="entry name" value="SCP-like"/>
    <property type="match status" value="1"/>
</dbReference>
<dbReference type="InterPro" id="IPR003033">
    <property type="entry name" value="SCP2_sterol-bd_dom"/>
</dbReference>
<gene>
    <name evidence="3" type="ORF">SH1V18_11790</name>
</gene>
<sequence length="352" mass="40214">MSPNYLKGGHMKILIIYGGSGLADDLSLAAVKRIHTVLNELEVEVKQYNLENTDITEEITNELQSTKGVVLATTVEWMGIGGRMQTFLDQCYAYNNQYFNDKYLMSVILTKTNGDRDASNYILKCWDMLGGLEGVNVCGKIDRFVELETNEEIISVIDKKTEDFYRIIRQKRNVLPTGTENFSKPVIDQHIDDDVFAKMNIIDEYVGDTKTKAKIIEEDPYIVEQRQDIEEISDFLKQQLNKNTNLSGNKYIDRFLEAFICEDSSFTCTYNIIIINQKNKDIILKVKDKKLAGFIGTDVKADVIINVEANTLDEIIKGKLTVQRGFLTGKLKAKGNFTLLYEFDNIFKFTDF</sequence>
<feature type="domain" description="SCP2" evidence="2">
    <location>
        <begin position="274"/>
        <end position="348"/>
    </location>
</feature>
<evidence type="ECO:0000259" key="2">
    <source>
        <dbReference type="Pfam" id="PF02036"/>
    </source>
</evidence>
<evidence type="ECO:0000313" key="3">
    <source>
        <dbReference type="EMBL" id="GKX28699.1"/>
    </source>
</evidence>
<dbReference type="InterPro" id="IPR029039">
    <property type="entry name" value="Flavoprotein-like_sf"/>
</dbReference>
<accession>A0A9W6DFH1</accession>
<protein>
    <recommendedName>
        <fullName evidence="2">SCP2 domain-containing protein</fullName>
    </recommendedName>
</protein>
<dbReference type="InterPro" id="IPR036527">
    <property type="entry name" value="SCP2_sterol-bd_dom_sf"/>
</dbReference>
<comment type="caution">
    <text evidence="3">The sequence shown here is derived from an EMBL/GenBank/DDBJ whole genome shotgun (WGS) entry which is preliminary data.</text>
</comment>
<dbReference type="Pfam" id="PF02036">
    <property type="entry name" value="SCP2"/>
    <property type="match status" value="1"/>
</dbReference>
<reference evidence="3" key="1">
    <citation type="submission" date="2022-06" db="EMBL/GenBank/DDBJ databases">
        <title>Vallitalea longa sp. nov., an anaerobic bacterium isolated from marine sediment.</title>
        <authorList>
            <person name="Hirano S."/>
            <person name="Terahara T."/>
            <person name="Mori K."/>
            <person name="Hamada M."/>
            <person name="Matsumoto R."/>
            <person name="Kobayashi T."/>
        </authorList>
    </citation>
    <scope>NUCLEOTIDE SEQUENCE</scope>
    <source>
        <strain evidence="3">SH18-1</strain>
    </source>
</reference>
<dbReference type="Gene3D" id="3.40.50.360">
    <property type="match status" value="1"/>
</dbReference>
<dbReference type="Proteomes" id="UP001144256">
    <property type="component" value="Unassembled WGS sequence"/>
</dbReference>
<dbReference type="SUPFAM" id="SSF52218">
    <property type="entry name" value="Flavoproteins"/>
    <property type="match status" value="1"/>
</dbReference>
<feature type="coiled-coil region" evidence="1">
    <location>
        <begin position="31"/>
        <end position="58"/>
    </location>
</feature>
<evidence type="ECO:0000256" key="1">
    <source>
        <dbReference type="SAM" id="Coils"/>
    </source>
</evidence>
<evidence type="ECO:0000313" key="4">
    <source>
        <dbReference type="Proteomes" id="UP001144256"/>
    </source>
</evidence>
<keyword evidence="4" id="KW-1185">Reference proteome</keyword>